<accession>A0A2P7QF14</accession>
<keyword evidence="2" id="KW-1185">Reference proteome</keyword>
<dbReference type="Proteomes" id="UP000241167">
    <property type="component" value="Unassembled WGS sequence"/>
</dbReference>
<evidence type="ECO:0000313" key="2">
    <source>
        <dbReference type="Proteomes" id="UP000241167"/>
    </source>
</evidence>
<evidence type="ECO:0000313" key="1">
    <source>
        <dbReference type="EMBL" id="PSJ36571.1"/>
    </source>
</evidence>
<protein>
    <submittedName>
        <fullName evidence="1">Uncharacterized protein</fullName>
    </submittedName>
</protein>
<name>A0A2P7QF14_9SPHN</name>
<dbReference type="AlphaFoldDB" id="A0A2P7QF14"/>
<organism evidence="1 2">
    <name type="scientific">Allosphingosinicella deserti</name>
    <dbReference type="NCBI Taxonomy" id="2116704"/>
    <lineage>
        <taxon>Bacteria</taxon>
        <taxon>Pseudomonadati</taxon>
        <taxon>Pseudomonadota</taxon>
        <taxon>Alphaproteobacteria</taxon>
        <taxon>Sphingomonadales</taxon>
        <taxon>Sphingomonadaceae</taxon>
        <taxon>Allosphingosinicella</taxon>
    </lineage>
</organism>
<dbReference type="OrthoDB" id="8911044at2"/>
<reference evidence="1 2" key="1">
    <citation type="submission" date="2018-03" db="EMBL/GenBank/DDBJ databases">
        <title>The draft genome of Sphingosinicella sp. GL-C-18.</title>
        <authorList>
            <person name="Liu L."/>
            <person name="Li L."/>
            <person name="Liang L."/>
            <person name="Zhang X."/>
            <person name="Wang T."/>
        </authorList>
    </citation>
    <scope>NUCLEOTIDE SEQUENCE [LARGE SCALE GENOMIC DNA]</scope>
    <source>
        <strain evidence="1 2">GL-C-18</strain>
    </source>
</reference>
<gene>
    <name evidence="1" type="ORF">C7I55_25930</name>
</gene>
<comment type="caution">
    <text evidence="1">The sequence shown here is derived from an EMBL/GenBank/DDBJ whole genome shotgun (WGS) entry which is preliminary data.</text>
</comment>
<dbReference type="EMBL" id="PXYI01000013">
    <property type="protein sequence ID" value="PSJ36571.1"/>
    <property type="molecule type" value="Genomic_DNA"/>
</dbReference>
<proteinExistence type="predicted"/>
<sequence length="128" mass="14679">MFIRFVIDDLDPDSGRRQGLFQAGDALLESGRLSTEDAERLRTLYAWFKANLSVPDRFALSARPHAKAQALSWFRDSATEHIRRMRGYHQLLQAHGVVVAMLRTKRPGYIVYEDEHQVVAYPFADTPC</sequence>